<evidence type="ECO:0000259" key="1">
    <source>
        <dbReference type="Pfam" id="PF04213"/>
    </source>
</evidence>
<dbReference type="EMBL" id="WLCI01000008">
    <property type="protein sequence ID" value="MTB94993.1"/>
    <property type="molecule type" value="Genomic_DNA"/>
</dbReference>
<accession>A0A6I3IX83</accession>
<sequence>MIRPTRWVASAAATTVAASGLALVAAAPATAAPAPSLRWEISQQFDDHLSSHELGDGATESADGVITFPSGVGSYDAATGAGSVTYDGSVAGSFLIPVVGTAAYTVTFADPTVTVDADGEGTISAVVSAKVSAGRGQPATEVAPARVTVTTFDAPGWTVADGLGSITATPDWAGVLAAGSAEATALEIPEGQPVDGQAWSADLLGHLPSGLRAHFYASGTSDAKKAPADFTAQASTTAAGPAVTYRTTAASPSKGLTLEVSGTGFDGTTNPGDNGVYVGLAPAGGLPDTDDMGDQAKFAAATWVPAAQITDGSFTTSLTAPTAKLRRGTSYALYTWQAHSHSNTSQDTETPVTIAWAKLGPVKAKATVKVAKKPTPSRAGKLKVVYRGSEGTVAGKVTVKVKRGGKVVATRAAKLARGKATVGLPKLARGSYRLKVVYAGSPAYQRVVKTVALTVTR</sequence>
<organism evidence="2 3">
    <name type="scientific">Nocardioides marmotae</name>
    <dbReference type="NCBI Taxonomy" id="2663857"/>
    <lineage>
        <taxon>Bacteria</taxon>
        <taxon>Bacillati</taxon>
        <taxon>Actinomycetota</taxon>
        <taxon>Actinomycetes</taxon>
        <taxon>Propionibacteriales</taxon>
        <taxon>Nocardioidaceae</taxon>
        <taxon>Nocardioides</taxon>
    </lineage>
</organism>
<dbReference type="AlphaFoldDB" id="A0A6I3IX83"/>
<dbReference type="RefSeq" id="WP_154614714.1">
    <property type="nucleotide sequence ID" value="NZ_CP053660.1"/>
</dbReference>
<proteinExistence type="predicted"/>
<dbReference type="Pfam" id="PF04213">
    <property type="entry name" value="HtaA"/>
    <property type="match status" value="1"/>
</dbReference>
<dbReference type="Proteomes" id="UP000433406">
    <property type="component" value="Unassembled WGS sequence"/>
</dbReference>
<feature type="domain" description="Htaa" evidence="1">
    <location>
        <begin position="36"/>
        <end position="195"/>
    </location>
</feature>
<evidence type="ECO:0000313" key="2">
    <source>
        <dbReference type="EMBL" id="MTB94993.1"/>
    </source>
</evidence>
<name>A0A6I3IX83_9ACTN</name>
<comment type="caution">
    <text evidence="2">The sequence shown here is derived from an EMBL/GenBank/DDBJ whole genome shotgun (WGS) entry which is preliminary data.</text>
</comment>
<gene>
    <name evidence="2" type="ORF">GGQ22_07830</name>
</gene>
<protein>
    <recommendedName>
        <fullName evidence="1">Htaa domain-containing protein</fullName>
    </recommendedName>
</protein>
<evidence type="ECO:0000313" key="3">
    <source>
        <dbReference type="Proteomes" id="UP000433406"/>
    </source>
</evidence>
<dbReference type="InterPro" id="IPR007331">
    <property type="entry name" value="Htaa"/>
</dbReference>
<keyword evidence="3" id="KW-1185">Reference proteome</keyword>
<reference evidence="2 3" key="1">
    <citation type="submission" date="2019-10" db="EMBL/GenBank/DDBJ databases">
        <title>Nocardioides novel species isolated from the excrement of Marmot.</title>
        <authorList>
            <person name="Zhang G."/>
        </authorList>
    </citation>
    <scope>NUCLEOTIDE SEQUENCE [LARGE SCALE GENOMIC DNA]</scope>
    <source>
        <strain evidence="3">zg-579</strain>
    </source>
</reference>